<keyword evidence="1" id="KW-0472">Membrane</keyword>
<name>A0ABX1HN09_9BACT</name>
<evidence type="ECO:0000313" key="3">
    <source>
        <dbReference type="Proteomes" id="UP000717634"/>
    </source>
</evidence>
<evidence type="ECO:0008006" key="4">
    <source>
        <dbReference type="Google" id="ProtNLM"/>
    </source>
</evidence>
<reference evidence="2 3" key="1">
    <citation type="submission" date="2020-03" db="EMBL/GenBank/DDBJ databases">
        <title>Genomic Encyclopedia of Type Strains, Phase IV (KMG-V): Genome sequencing to study the core and pangenomes of soil and plant-associated prokaryotes.</title>
        <authorList>
            <person name="Whitman W."/>
        </authorList>
    </citation>
    <scope>NUCLEOTIDE SEQUENCE [LARGE SCALE GENOMIC DNA]</scope>
    <source>
        <strain evidence="2 3">1B</strain>
    </source>
</reference>
<comment type="caution">
    <text evidence="2">The sequence shown here is derived from an EMBL/GenBank/DDBJ whole genome shotgun (WGS) entry which is preliminary data.</text>
</comment>
<keyword evidence="1" id="KW-1133">Transmembrane helix</keyword>
<dbReference type="Proteomes" id="UP000717634">
    <property type="component" value="Unassembled WGS sequence"/>
</dbReference>
<accession>A0ABX1HN09</accession>
<protein>
    <recommendedName>
        <fullName evidence="4">DUF3137 domain-containing protein</fullName>
    </recommendedName>
</protein>
<keyword evidence="3" id="KW-1185">Reference proteome</keyword>
<evidence type="ECO:0000256" key="1">
    <source>
        <dbReference type="SAM" id="Phobius"/>
    </source>
</evidence>
<sequence length="266" mass="30743">MNKKGYLWLGTVSLLALVFLFEYLKTVYKVGLANTSINVVFNILLAILTGLIVGIYFDLSSRSEIADNMLKHFEMSKEVLGAGIMKYYQNFSDFDLRKSVSNSTDIIIYLTYGQTTFSNIRDSLDIVAKKKSTIKIFMYHEDNEFINGLGKHWGANDPNYNVMRIKQRVLESQQTMISYFDELKKKKLLKAKVQIFLMKKHPVFYSFYKLDNHILFCPSKISTNKSVKPMALYVRDNGNSGCIFSKCMDEIRGVMEETSSYELRNF</sequence>
<feature type="transmembrane region" description="Helical" evidence="1">
    <location>
        <begin position="36"/>
        <end position="57"/>
    </location>
</feature>
<dbReference type="RefSeq" id="WP_168675207.1">
    <property type="nucleotide sequence ID" value="NZ_JAAVTK010000020.1"/>
</dbReference>
<proteinExistence type="predicted"/>
<evidence type="ECO:0000313" key="2">
    <source>
        <dbReference type="EMBL" id="NKI91644.1"/>
    </source>
</evidence>
<gene>
    <name evidence="2" type="ORF">HBN54_004264</name>
</gene>
<keyword evidence="1" id="KW-0812">Transmembrane</keyword>
<organism evidence="2 3">
    <name type="scientific">Hymenobacter artigasi</name>
    <dbReference type="NCBI Taxonomy" id="2719616"/>
    <lineage>
        <taxon>Bacteria</taxon>
        <taxon>Pseudomonadati</taxon>
        <taxon>Bacteroidota</taxon>
        <taxon>Cytophagia</taxon>
        <taxon>Cytophagales</taxon>
        <taxon>Hymenobacteraceae</taxon>
        <taxon>Hymenobacter</taxon>
    </lineage>
</organism>
<feature type="transmembrane region" description="Helical" evidence="1">
    <location>
        <begin position="6"/>
        <end position="24"/>
    </location>
</feature>
<dbReference type="EMBL" id="JAAVTK010000020">
    <property type="protein sequence ID" value="NKI91644.1"/>
    <property type="molecule type" value="Genomic_DNA"/>
</dbReference>